<keyword evidence="3" id="KW-1185">Reference proteome</keyword>
<evidence type="ECO:0000313" key="3">
    <source>
        <dbReference type="Proteomes" id="UP000221011"/>
    </source>
</evidence>
<reference evidence="2 3" key="1">
    <citation type="submission" date="2017-08" db="EMBL/GenBank/DDBJ databases">
        <title>Complete Genome Sequence of Streptomyces formicae KY5, the formicamycin producer.</title>
        <authorList>
            <person name="Holmes N.A."/>
            <person name="Devine R."/>
            <person name="Qin Z."/>
            <person name="Seipke R.F."/>
            <person name="Wilkinson B."/>
            <person name="Hutchings M.I."/>
        </authorList>
    </citation>
    <scope>NUCLEOTIDE SEQUENCE [LARGE SCALE GENOMIC DNA]</scope>
    <source>
        <strain evidence="2 3">KY5</strain>
    </source>
</reference>
<protein>
    <submittedName>
        <fullName evidence="2">Uncharacterized protein</fullName>
    </submittedName>
</protein>
<sequence length="125" mass="12822">MSIAFDALAAAALGGAWGQLGTSAAAALWERLRERFAGDSGVLAVLDERDATDPEAVRRLGGALRDLAASDPDFQRELQSLTARFGPAASQINTVNDSRGLNAPGATFTGPVTMSFGDDAGTDGP</sequence>
<dbReference type="EMBL" id="CP022685">
    <property type="protein sequence ID" value="ATL26590.1"/>
    <property type="molecule type" value="Genomic_DNA"/>
</dbReference>
<feature type="region of interest" description="Disordered" evidence="1">
    <location>
        <begin position="95"/>
        <end position="125"/>
    </location>
</feature>
<dbReference type="KEGG" id="sfk:KY5_1572"/>
<evidence type="ECO:0000313" key="2">
    <source>
        <dbReference type="EMBL" id="ATL26590.1"/>
    </source>
</evidence>
<evidence type="ECO:0000256" key="1">
    <source>
        <dbReference type="SAM" id="MobiDB-lite"/>
    </source>
</evidence>
<accession>A0A291Q498</accession>
<dbReference type="Proteomes" id="UP000221011">
    <property type="component" value="Chromosome"/>
</dbReference>
<dbReference type="AlphaFoldDB" id="A0A291Q498"/>
<gene>
    <name evidence="2" type="ORF">KY5_1572</name>
</gene>
<name>A0A291Q498_9ACTN</name>
<organism evidence="2 3">
    <name type="scientific">Streptomyces formicae</name>
    <dbReference type="NCBI Taxonomy" id="1616117"/>
    <lineage>
        <taxon>Bacteria</taxon>
        <taxon>Bacillati</taxon>
        <taxon>Actinomycetota</taxon>
        <taxon>Actinomycetes</taxon>
        <taxon>Kitasatosporales</taxon>
        <taxon>Streptomycetaceae</taxon>
        <taxon>Streptomyces</taxon>
    </lineage>
</organism>
<dbReference type="RefSeq" id="WP_098241550.1">
    <property type="nucleotide sequence ID" value="NZ_CP022685.1"/>
</dbReference>
<proteinExistence type="predicted"/>